<evidence type="ECO:0000256" key="1">
    <source>
        <dbReference type="SAM" id="SignalP"/>
    </source>
</evidence>
<comment type="caution">
    <text evidence="2">The sequence shown here is derived from an EMBL/GenBank/DDBJ whole genome shotgun (WGS) entry which is preliminary data.</text>
</comment>
<dbReference type="Proteomes" id="UP000193642">
    <property type="component" value="Unassembled WGS sequence"/>
</dbReference>
<proteinExistence type="predicted"/>
<sequence>MKSLATFVVIATNAVVSAYDAPQPTTPLHIPVSVVNVPPARVSATPQQSQDKNEPHFYPWFDKLDAFAVYGENIHEKIAREDLFVYDLFKAPDFRHAAYVADEHLDTDVYVEILFDFDDYS</sequence>
<gene>
    <name evidence="2" type="ORF">BCR33DRAFT_778838</name>
</gene>
<protein>
    <submittedName>
        <fullName evidence="2">Uncharacterized protein</fullName>
    </submittedName>
</protein>
<keyword evidence="1" id="KW-0732">Signal</keyword>
<evidence type="ECO:0000313" key="2">
    <source>
        <dbReference type="EMBL" id="ORY53431.1"/>
    </source>
</evidence>
<dbReference type="AlphaFoldDB" id="A0A1Y2D2B3"/>
<keyword evidence="3" id="KW-1185">Reference proteome</keyword>
<name>A0A1Y2D2B3_9FUNG</name>
<reference evidence="2 3" key="1">
    <citation type="submission" date="2016-07" db="EMBL/GenBank/DDBJ databases">
        <title>Pervasive Adenine N6-methylation of Active Genes in Fungi.</title>
        <authorList>
            <consortium name="DOE Joint Genome Institute"/>
            <person name="Mondo S.J."/>
            <person name="Dannebaum R.O."/>
            <person name="Kuo R.C."/>
            <person name="Labutti K."/>
            <person name="Haridas S."/>
            <person name="Kuo A."/>
            <person name="Salamov A."/>
            <person name="Ahrendt S.R."/>
            <person name="Lipzen A."/>
            <person name="Sullivan W."/>
            <person name="Andreopoulos W.B."/>
            <person name="Clum A."/>
            <person name="Lindquist E."/>
            <person name="Daum C."/>
            <person name="Ramamoorthy G.K."/>
            <person name="Gryganskyi A."/>
            <person name="Culley D."/>
            <person name="Magnuson J.K."/>
            <person name="James T.Y."/>
            <person name="O'Malley M.A."/>
            <person name="Stajich J.E."/>
            <person name="Spatafora J.W."/>
            <person name="Visel A."/>
            <person name="Grigoriev I.V."/>
        </authorList>
    </citation>
    <scope>NUCLEOTIDE SEQUENCE [LARGE SCALE GENOMIC DNA]</scope>
    <source>
        <strain evidence="2 3">JEL800</strain>
    </source>
</reference>
<dbReference type="EMBL" id="MCGO01000001">
    <property type="protein sequence ID" value="ORY53431.1"/>
    <property type="molecule type" value="Genomic_DNA"/>
</dbReference>
<accession>A0A1Y2D2B3</accession>
<feature type="signal peptide" evidence="1">
    <location>
        <begin position="1"/>
        <end position="18"/>
    </location>
</feature>
<evidence type="ECO:0000313" key="3">
    <source>
        <dbReference type="Proteomes" id="UP000193642"/>
    </source>
</evidence>
<organism evidence="2 3">
    <name type="scientific">Rhizoclosmatium globosum</name>
    <dbReference type="NCBI Taxonomy" id="329046"/>
    <lineage>
        <taxon>Eukaryota</taxon>
        <taxon>Fungi</taxon>
        <taxon>Fungi incertae sedis</taxon>
        <taxon>Chytridiomycota</taxon>
        <taxon>Chytridiomycota incertae sedis</taxon>
        <taxon>Chytridiomycetes</taxon>
        <taxon>Chytridiales</taxon>
        <taxon>Chytriomycetaceae</taxon>
        <taxon>Rhizoclosmatium</taxon>
    </lineage>
</organism>
<feature type="chain" id="PRO_5011988213" evidence="1">
    <location>
        <begin position="19"/>
        <end position="121"/>
    </location>
</feature>